<keyword evidence="8 15" id="KW-0479">Metal-binding</keyword>
<comment type="caution">
    <text evidence="19">The sequence shown here is derived from an EMBL/GenBank/DDBJ whole genome shotgun (WGS) entry which is preliminary data.</text>
</comment>
<dbReference type="InterPro" id="IPR013815">
    <property type="entry name" value="ATP_grasp_subdomain_1"/>
</dbReference>
<evidence type="ECO:0000256" key="9">
    <source>
        <dbReference type="ARBA" id="ARBA00022741"/>
    </source>
</evidence>
<keyword evidence="9 15" id="KW-0547">Nucleotide-binding</keyword>
<dbReference type="Gene3D" id="3.20.20.60">
    <property type="entry name" value="Phosphoenolpyruvate-binding domains"/>
    <property type="match status" value="1"/>
</dbReference>
<comment type="cofactor">
    <cofactor evidence="1 15">
        <name>Mg(2+)</name>
        <dbReference type="ChEBI" id="CHEBI:18420"/>
    </cofactor>
</comment>
<proteinExistence type="inferred from homology"/>
<keyword evidence="19" id="KW-0670">Pyruvate</keyword>
<evidence type="ECO:0000259" key="18">
    <source>
        <dbReference type="Pfam" id="PF02896"/>
    </source>
</evidence>
<dbReference type="GO" id="GO:0005524">
    <property type="term" value="F:ATP binding"/>
    <property type="evidence" value="ECO:0007669"/>
    <property type="project" value="UniProtKB-KW"/>
</dbReference>
<feature type="domain" description="Pyruvate phosphate dikinase AMP/ATP-binding" evidence="17">
    <location>
        <begin position="21"/>
        <end position="340"/>
    </location>
</feature>
<dbReference type="Gene3D" id="3.30.1490.20">
    <property type="entry name" value="ATP-grasp fold, A domain"/>
    <property type="match status" value="1"/>
</dbReference>
<evidence type="ECO:0000256" key="15">
    <source>
        <dbReference type="PIRNR" id="PIRNR000854"/>
    </source>
</evidence>
<evidence type="ECO:0000259" key="16">
    <source>
        <dbReference type="Pfam" id="PF00391"/>
    </source>
</evidence>
<comment type="similarity">
    <text evidence="4 15">Belongs to the PEP-utilizing enzyme family.</text>
</comment>
<feature type="domain" description="PEP-utilising enzyme mobile" evidence="16">
    <location>
        <begin position="382"/>
        <end position="457"/>
    </location>
</feature>
<comment type="pathway">
    <text evidence="3 15">Carbohydrate biosynthesis; gluconeogenesis.</text>
</comment>
<evidence type="ECO:0000256" key="10">
    <source>
        <dbReference type="ARBA" id="ARBA00022777"/>
    </source>
</evidence>
<dbReference type="InterPro" id="IPR008279">
    <property type="entry name" value="PEP-util_enz_mobile_dom"/>
</dbReference>
<dbReference type="Pfam" id="PF02896">
    <property type="entry name" value="PEP-utilizers_C"/>
    <property type="match status" value="1"/>
</dbReference>
<dbReference type="GO" id="GO:0046872">
    <property type="term" value="F:metal ion binding"/>
    <property type="evidence" value="ECO:0007669"/>
    <property type="project" value="UniProtKB-KW"/>
</dbReference>
<sequence length="800" mass="88268">MSNRETANVLWFDELHRQDVNLVGGKSSSLGEMTSSMDVPVPYGFATTAHAYRYFMESTGVNDQVNALLEQITDYEDADELHTACAKIRDLITGVQMPDDLANDIKQAYLDLAKRMGQDNPFVAIRSSATAEDLPNASFAGQQESYLNIHGVDDVVSCVQQCYASLFTDRATYYRHKQHFPYDKVALSAAVQMMVFSKASGIMFSVDVTNGDDSKIVIDAIYGLGEYIVLGKVTPDHFVVDKESMKIVTRNITTKPIELVRLPDGGTREQEVPADLADKPVLTDEQVLELAGYVKQIEQHYGCYMDMEFALDANTNKLWLVQARPETVWSQRNKEKHAQTTGDDNVVAESDAKVAVRGLPASPGVASGVVHVIASPKDIDEFKAGEVLVTLMTSPDWVPAMKKAAGIITNNGGMTCHAAIVSREMQIPCIVGTKSRGKAATDVFKNGDVVTVDAKNGVVYQGRVDALLKKPTVTSSAGDQVVAAETFAPTATGVMMNLGDPDLAEKYASLPADGIGLMREEFLWTTYIHEHPLSLIEQGHPEKVVTMLADGVSKVARAMAPRPVILRLSDFKSGEYRKLKGGEKYEPHEPADLLGWRGASRYYDPKYIDAFKLELAAVKKVREEFGLKNLNVMIPFVRTVDEAQKVTAIIRDQGLVRSADFKVYMMAEIPSNIILADQFNEFVDGYSIGSNDLAMLILGCDRNNDTVASLFDERNLAVKRAIRHLIKVAHRDGRTVSICGQAPSEYPEFTNFLIQSGIDYVSVNPDMVKATKRNVAHFEQRIMLDKATGRGLQDPTDYEW</sequence>
<dbReference type="InterPro" id="IPR018274">
    <property type="entry name" value="PEP_util_AS"/>
</dbReference>
<evidence type="ECO:0000259" key="17">
    <source>
        <dbReference type="Pfam" id="PF01326"/>
    </source>
</evidence>
<gene>
    <name evidence="19" type="ORF">CK797_06245</name>
</gene>
<dbReference type="InterPro" id="IPR006319">
    <property type="entry name" value="PEP_synth"/>
</dbReference>
<evidence type="ECO:0000256" key="6">
    <source>
        <dbReference type="ARBA" id="ARBA00021623"/>
    </source>
</evidence>
<evidence type="ECO:0000256" key="4">
    <source>
        <dbReference type="ARBA" id="ARBA00007837"/>
    </source>
</evidence>
<dbReference type="PANTHER" id="PTHR43030:SF1">
    <property type="entry name" value="PHOSPHOENOLPYRUVATE SYNTHASE"/>
    <property type="match status" value="1"/>
</dbReference>
<dbReference type="Proteomes" id="UP000239920">
    <property type="component" value="Unassembled WGS sequence"/>
</dbReference>
<dbReference type="InterPro" id="IPR002192">
    <property type="entry name" value="PPDK_AMP/ATP-bd"/>
</dbReference>
<dbReference type="GO" id="GO:0008986">
    <property type="term" value="F:pyruvate, water dikinase activity"/>
    <property type="evidence" value="ECO:0007669"/>
    <property type="project" value="UniProtKB-EC"/>
</dbReference>
<dbReference type="PROSITE" id="PS00370">
    <property type="entry name" value="PEP_ENZYMES_PHOS_SITE"/>
    <property type="match status" value="1"/>
</dbReference>
<protein>
    <recommendedName>
        <fullName evidence="6 15">Phosphoenolpyruvate synthase</fullName>
        <shortName evidence="15">PEP synthase</shortName>
        <ecNumber evidence="5 15">2.7.9.2</ecNumber>
    </recommendedName>
    <alternativeName>
        <fullName evidence="13 15">Pyruvate, water dikinase</fullName>
    </alternativeName>
</protein>
<dbReference type="NCBIfam" id="NF005057">
    <property type="entry name" value="PRK06464.1"/>
    <property type="match status" value="1"/>
</dbReference>
<keyword evidence="10 15" id="KW-0418">Kinase</keyword>
<dbReference type="SUPFAM" id="SSF51621">
    <property type="entry name" value="Phosphoenolpyruvate/pyruvate domain"/>
    <property type="match status" value="1"/>
</dbReference>
<dbReference type="AlphaFoldDB" id="A0A2J6NM35"/>
<accession>A0A2J6NM35</accession>
<dbReference type="Pfam" id="PF00391">
    <property type="entry name" value="PEP-utilizers"/>
    <property type="match status" value="1"/>
</dbReference>
<keyword evidence="12 15" id="KW-0460">Magnesium</keyword>
<dbReference type="NCBIfam" id="TIGR01418">
    <property type="entry name" value="PEP_synth"/>
    <property type="match status" value="1"/>
</dbReference>
<dbReference type="Gene3D" id="3.50.30.10">
    <property type="entry name" value="Phosphohistidine domain"/>
    <property type="match status" value="1"/>
</dbReference>
<keyword evidence="11 15" id="KW-0067">ATP-binding</keyword>
<evidence type="ECO:0000256" key="11">
    <source>
        <dbReference type="ARBA" id="ARBA00022840"/>
    </source>
</evidence>
<evidence type="ECO:0000256" key="12">
    <source>
        <dbReference type="ARBA" id="ARBA00022842"/>
    </source>
</evidence>
<dbReference type="SUPFAM" id="SSF56059">
    <property type="entry name" value="Glutathione synthetase ATP-binding domain-like"/>
    <property type="match status" value="1"/>
</dbReference>
<feature type="domain" description="PEP-utilising enzyme C-terminal" evidence="18">
    <location>
        <begin position="483"/>
        <end position="778"/>
    </location>
</feature>
<evidence type="ECO:0000256" key="3">
    <source>
        <dbReference type="ARBA" id="ARBA00004742"/>
    </source>
</evidence>
<dbReference type="InterPro" id="IPR040442">
    <property type="entry name" value="Pyrv_kinase-like_dom_sf"/>
</dbReference>
<evidence type="ECO:0000256" key="8">
    <source>
        <dbReference type="ARBA" id="ARBA00022723"/>
    </source>
</evidence>
<dbReference type="GO" id="GO:0006094">
    <property type="term" value="P:gluconeogenesis"/>
    <property type="evidence" value="ECO:0007669"/>
    <property type="project" value="UniProtKB-UniPathway"/>
</dbReference>
<comment type="catalytic activity">
    <reaction evidence="14 15">
        <text>pyruvate + ATP + H2O = phosphoenolpyruvate + AMP + phosphate + 2 H(+)</text>
        <dbReference type="Rhea" id="RHEA:11364"/>
        <dbReference type="ChEBI" id="CHEBI:15361"/>
        <dbReference type="ChEBI" id="CHEBI:15377"/>
        <dbReference type="ChEBI" id="CHEBI:15378"/>
        <dbReference type="ChEBI" id="CHEBI:30616"/>
        <dbReference type="ChEBI" id="CHEBI:43474"/>
        <dbReference type="ChEBI" id="CHEBI:58702"/>
        <dbReference type="ChEBI" id="CHEBI:456215"/>
        <dbReference type="EC" id="2.7.9.2"/>
    </reaction>
</comment>
<dbReference type="RefSeq" id="WP_104688903.1">
    <property type="nucleotide sequence ID" value="NZ_JBKTHY010000005.1"/>
</dbReference>
<evidence type="ECO:0000256" key="13">
    <source>
        <dbReference type="ARBA" id="ARBA00033470"/>
    </source>
</evidence>
<evidence type="ECO:0000313" key="20">
    <source>
        <dbReference type="Proteomes" id="UP000239920"/>
    </source>
</evidence>
<dbReference type="EMBL" id="PNFV01000006">
    <property type="protein sequence ID" value="PMB82379.1"/>
    <property type="molecule type" value="Genomic_DNA"/>
</dbReference>
<evidence type="ECO:0000256" key="2">
    <source>
        <dbReference type="ARBA" id="ARBA00002988"/>
    </source>
</evidence>
<evidence type="ECO:0000256" key="5">
    <source>
        <dbReference type="ARBA" id="ARBA00011996"/>
    </source>
</evidence>
<dbReference type="Gene3D" id="3.30.470.20">
    <property type="entry name" value="ATP-grasp fold, B domain"/>
    <property type="match status" value="1"/>
</dbReference>
<dbReference type="OrthoDB" id="9765468at2"/>
<organism evidence="19 20">
    <name type="scientific">Limosilactobacillus pontis</name>
    <dbReference type="NCBI Taxonomy" id="35787"/>
    <lineage>
        <taxon>Bacteria</taxon>
        <taxon>Bacillati</taxon>
        <taxon>Bacillota</taxon>
        <taxon>Bacilli</taxon>
        <taxon>Lactobacillales</taxon>
        <taxon>Lactobacillaceae</taxon>
        <taxon>Limosilactobacillus</taxon>
    </lineage>
</organism>
<dbReference type="UniPathway" id="UPA00138"/>
<dbReference type="SUPFAM" id="SSF52009">
    <property type="entry name" value="Phosphohistidine domain"/>
    <property type="match status" value="1"/>
</dbReference>
<dbReference type="PANTHER" id="PTHR43030">
    <property type="entry name" value="PHOSPHOENOLPYRUVATE SYNTHASE"/>
    <property type="match status" value="1"/>
</dbReference>
<reference evidence="19 20" key="1">
    <citation type="submission" date="2017-09" db="EMBL/GenBank/DDBJ databases">
        <title>Bacterial strain isolated from the female urinary microbiota.</title>
        <authorList>
            <person name="Thomas-White K."/>
            <person name="Kumar N."/>
            <person name="Forster S."/>
            <person name="Putonti C."/>
            <person name="Lawley T."/>
            <person name="Wolfe A.J."/>
        </authorList>
    </citation>
    <scope>NUCLEOTIDE SEQUENCE [LARGE SCALE GENOMIC DNA]</scope>
    <source>
        <strain evidence="19 20">UMB0683</strain>
    </source>
</reference>
<name>A0A2J6NM35_9LACO</name>
<evidence type="ECO:0000313" key="19">
    <source>
        <dbReference type="EMBL" id="PMB82379.1"/>
    </source>
</evidence>
<dbReference type="PIRSF" id="PIRSF000854">
    <property type="entry name" value="PEP_synthase"/>
    <property type="match status" value="1"/>
</dbReference>
<dbReference type="EC" id="2.7.9.2" evidence="5 15"/>
<evidence type="ECO:0000256" key="1">
    <source>
        <dbReference type="ARBA" id="ARBA00001946"/>
    </source>
</evidence>
<comment type="function">
    <text evidence="2 15">Catalyzes the phosphorylation of pyruvate to phosphoenolpyruvate.</text>
</comment>
<evidence type="ECO:0000256" key="14">
    <source>
        <dbReference type="ARBA" id="ARBA00047700"/>
    </source>
</evidence>
<keyword evidence="7 15" id="KW-0808">Transferase</keyword>
<dbReference type="FunFam" id="3.30.1490.20:FF:000010">
    <property type="entry name" value="Phosphoenolpyruvate synthase"/>
    <property type="match status" value="1"/>
</dbReference>
<evidence type="ECO:0000256" key="7">
    <source>
        <dbReference type="ARBA" id="ARBA00022679"/>
    </source>
</evidence>
<dbReference type="InterPro" id="IPR015813">
    <property type="entry name" value="Pyrv/PenolPyrv_kinase-like_dom"/>
</dbReference>
<dbReference type="InterPro" id="IPR000121">
    <property type="entry name" value="PEP_util_C"/>
</dbReference>
<dbReference type="InterPro" id="IPR036637">
    <property type="entry name" value="Phosphohistidine_dom_sf"/>
</dbReference>
<dbReference type="Pfam" id="PF01326">
    <property type="entry name" value="PPDK_N"/>
    <property type="match status" value="1"/>
</dbReference>